<dbReference type="Proteomes" id="UP000667802">
    <property type="component" value="Unassembled WGS sequence"/>
</dbReference>
<evidence type="ECO:0000259" key="5">
    <source>
        <dbReference type="PROSITE" id="PS50977"/>
    </source>
</evidence>
<evidence type="ECO:0000313" key="6">
    <source>
        <dbReference type="EMBL" id="MDR9896897.1"/>
    </source>
</evidence>
<dbReference type="EMBL" id="JAALHA020000010">
    <property type="protein sequence ID" value="MDR9896897.1"/>
    <property type="molecule type" value="Genomic_DNA"/>
</dbReference>
<feature type="DNA-binding region" description="H-T-H motif" evidence="4">
    <location>
        <begin position="49"/>
        <end position="68"/>
    </location>
</feature>
<dbReference type="InterPro" id="IPR036271">
    <property type="entry name" value="Tet_transcr_reg_TetR-rel_C_sf"/>
</dbReference>
<feature type="domain" description="HTH tetR-type" evidence="5">
    <location>
        <begin position="26"/>
        <end position="86"/>
    </location>
</feature>
<dbReference type="PRINTS" id="PR00455">
    <property type="entry name" value="HTHTETR"/>
</dbReference>
<dbReference type="Gene3D" id="1.10.10.60">
    <property type="entry name" value="Homeodomain-like"/>
    <property type="match status" value="1"/>
</dbReference>
<dbReference type="SUPFAM" id="SSF48498">
    <property type="entry name" value="Tetracyclin repressor-like, C-terminal domain"/>
    <property type="match status" value="1"/>
</dbReference>
<dbReference type="GO" id="GO:0003700">
    <property type="term" value="F:DNA-binding transcription factor activity"/>
    <property type="evidence" value="ECO:0007669"/>
    <property type="project" value="TreeGrafter"/>
</dbReference>
<dbReference type="InterPro" id="IPR009057">
    <property type="entry name" value="Homeodomain-like_sf"/>
</dbReference>
<comment type="caution">
    <text evidence="6">The sequence shown here is derived from an EMBL/GenBank/DDBJ whole genome shotgun (WGS) entry which is preliminary data.</text>
</comment>
<dbReference type="Pfam" id="PF00440">
    <property type="entry name" value="TetR_N"/>
    <property type="match status" value="1"/>
</dbReference>
<proteinExistence type="predicted"/>
<dbReference type="RefSeq" id="WP_208344951.1">
    <property type="nucleotide sequence ID" value="NZ_CAWQFN010000560.1"/>
</dbReference>
<dbReference type="InterPro" id="IPR050109">
    <property type="entry name" value="HTH-type_TetR-like_transc_reg"/>
</dbReference>
<dbReference type="GO" id="GO:0000976">
    <property type="term" value="F:transcription cis-regulatory region binding"/>
    <property type="evidence" value="ECO:0007669"/>
    <property type="project" value="TreeGrafter"/>
</dbReference>
<keyword evidence="1" id="KW-0805">Transcription regulation</keyword>
<dbReference type="InterPro" id="IPR001647">
    <property type="entry name" value="HTH_TetR"/>
</dbReference>
<dbReference type="AlphaFoldDB" id="A0AAP5MAJ8"/>
<dbReference type="PROSITE" id="PS50977">
    <property type="entry name" value="HTH_TETR_2"/>
    <property type="match status" value="1"/>
</dbReference>
<accession>A0AAP5MAJ8</accession>
<protein>
    <submittedName>
        <fullName evidence="6">TetR/AcrR family transcriptional regulator</fullName>
    </submittedName>
</protein>
<dbReference type="Pfam" id="PF16859">
    <property type="entry name" value="TetR_C_11"/>
    <property type="match status" value="1"/>
</dbReference>
<dbReference type="SUPFAM" id="SSF46689">
    <property type="entry name" value="Homeodomain-like"/>
    <property type="match status" value="1"/>
</dbReference>
<evidence type="ECO:0000256" key="4">
    <source>
        <dbReference type="PROSITE-ProRule" id="PRU00335"/>
    </source>
</evidence>
<dbReference type="PANTHER" id="PTHR30055">
    <property type="entry name" value="HTH-TYPE TRANSCRIPTIONAL REGULATOR RUTR"/>
    <property type="match status" value="1"/>
</dbReference>
<organism evidence="6 7">
    <name type="scientific">Aetokthonos hydrillicola Thurmond2011</name>
    <dbReference type="NCBI Taxonomy" id="2712845"/>
    <lineage>
        <taxon>Bacteria</taxon>
        <taxon>Bacillati</taxon>
        <taxon>Cyanobacteriota</taxon>
        <taxon>Cyanophyceae</taxon>
        <taxon>Nostocales</taxon>
        <taxon>Hapalosiphonaceae</taxon>
        <taxon>Aetokthonos</taxon>
    </lineage>
</organism>
<keyword evidence="3" id="KW-0804">Transcription</keyword>
<name>A0AAP5MAJ8_9CYAN</name>
<dbReference type="PANTHER" id="PTHR30055:SF148">
    <property type="entry name" value="TETR-FAMILY TRANSCRIPTIONAL REGULATOR"/>
    <property type="match status" value="1"/>
</dbReference>
<evidence type="ECO:0000256" key="3">
    <source>
        <dbReference type="ARBA" id="ARBA00023163"/>
    </source>
</evidence>
<gene>
    <name evidence="6" type="ORF">G7B40_020340</name>
</gene>
<keyword evidence="2 4" id="KW-0238">DNA-binding</keyword>
<sequence length="207" mass="22809">MSQLLENTIIPTKALAKAPLKSRRNERSHKAILTAAVELLQEKGYRDICIEALASRAGVGKQTIYRWWSSKAEVIMEAYSAIVTEDIPAPDTGSIKQDLCQILLQLFAILTTTTTGKALTGLIAEAQMDASLASSFRKQFIECRTAATRTILERGVARGELRSDSNLDLVIDAIYGPIWYRLLLKHGTLDDAFAEELVNFVILGVQA</sequence>
<evidence type="ECO:0000313" key="7">
    <source>
        <dbReference type="Proteomes" id="UP000667802"/>
    </source>
</evidence>
<dbReference type="Gene3D" id="1.10.357.10">
    <property type="entry name" value="Tetracycline Repressor, domain 2"/>
    <property type="match status" value="1"/>
</dbReference>
<evidence type="ECO:0000256" key="2">
    <source>
        <dbReference type="ARBA" id="ARBA00023125"/>
    </source>
</evidence>
<evidence type="ECO:0000256" key="1">
    <source>
        <dbReference type="ARBA" id="ARBA00023015"/>
    </source>
</evidence>
<reference evidence="7" key="1">
    <citation type="journal article" date="2021" name="Science">
        <title>Hunting the eagle killer: A cyanobacterial neurotoxin causes vacuolar myelinopathy.</title>
        <authorList>
            <person name="Breinlinger S."/>
            <person name="Phillips T.J."/>
            <person name="Haram B.N."/>
            <person name="Mares J."/>
            <person name="Martinez Yerena J.A."/>
            <person name="Hrouzek P."/>
            <person name="Sobotka R."/>
            <person name="Henderson W.M."/>
            <person name="Schmieder P."/>
            <person name="Williams S.M."/>
            <person name="Lauderdale J.D."/>
            <person name="Wilde H.D."/>
            <person name="Gerrin W."/>
            <person name="Kust A."/>
            <person name="Washington J.W."/>
            <person name="Wagner C."/>
            <person name="Geier B."/>
            <person name="Liebeke M."/>
            <person name="Enke H."/>
            <person name="Niedermeyer T.H.J."/>
            <person name="Wilde S.B."/>
        </authorList>
    </citation>
    <scope>NUCLEOTIDE SEQUENCE [LARGE SCALE GENOMIC DNA]</scope>
    <source>
        <strain evidence="7">Thurmond2011</strain>
    </source>
</reference>
<keyword evidence="7" id="KW-1185">Reference proteome</keyword>
<dbReference type="InterPro" id="IPR011075">
    <property type="entry name" value="TetR_C"/>
</dbReference>